<sequence>MAYAESPKGLTKWQQFQNTAREFGLFLYNKEKKEVMGRNASSWGKIMLFFFIFYLCLAAFFAAMLNAFLATMPERKEGPKLTQYLAGKSPVRVLPYHKVTFDKDEPNTYDEEVKEINKALKPYIEQTGEDKAYYEQTPCSFNSTKTVEKGEKQCYFDLSKLGPCYSTAKDFDYGYKAGKPCFFLKMNKVFNFVPEPESGLSYLQVTCDKGTIYPKETPGYPVSFFPYRAEEHWLSPLVALKVDDMGSMKIKCNVYGKNIERSETYLLERGAYNRIRIEIN</sequence>
<dbReference type="GO" id="GO:0001671">
    <property type="term" value="F:ATPase activator activity"/>
    <property type="evidence" value="ECO:0007669"/>
    <property type="project" value="TreeGrafter"/>
</dbReference>
<dbReference type="InterPro" id="IPR000402">
    <property type="entry name" value="Na/K_ATPase_sub_beta"/>
</dbReference>
<dbReference type="RefSeq" id="XP_020903625.1">
    <property type="nucleotide sequence ID" value="XM_021047966.1"/>
</dbReference>
<evidence type="ECO:0000256" key="1">
    <source>
        <dbReference type="ARBA" id="ARBA00004606"/>
    </source>
</evidence>
<keyword evidence="6 7" id="KW-0472">Membrane</keyword>
<organism evidence="8 9">
    <name type="scientific">Exaiptasia diaphana</name>
    <name type="common">Tropical sea anemone</name>
    <name type="synonym">Aiptasia pulchella</name>
    <dbReference type="NCBI Taxonomy" id="2652724"/>
    <lineage>
        <taxon>Eukaryota</taxon>
        <taxon>Metazoa</taxon>
        <taxon>Cnidaria</taxon>
        <taxon>Anthozoa</taxon>
        <taxon>Hexacorallia</taxon>
        <taxon>Actiniaria</taxon>
        <taxon>Aiptasiidae</taxon>
        <taxon>Exaiptasia</taxon>
    </lineage>
</organism>
<name>A0A913XFG6_EXADI</name>
<dbReference type="OMA" id="TAYDKNY"/>
<dbReference type="PANTHER" id="PTHR11523">
    <property type="entry name" value="SODIUM/POTASSIUM-DEPENDENT ATPASE BETA SUBUNIT"/>
    <property type="match status" value="1"/>
</dbReference>
<proteinExistence type="inferred from homology"/>
<keyword evidence="4" id="KW-0735">Signal-anchor</keyword>
<keyword evidence="3 7" id="KW-0812">Transmembrane</keyword>
<dbReference type="OrthoDB" id="5912413at2759"/>
<accession>A0A913XFG6</accession>
<dbReference type="KEGG" id="epa:110242033"/>
<feature type="transmembrane region" description="Helical" evidence="7">
    <location>
        <begin position="46"/>
        <end position="70"/>
    </location>
</feature>
<evidence type="ECO:0000256" key="6">
    <source>
        <dbReference type="ARBA" id="ARBA00023136"/>
    </source>
</evidence>
<evidence type="ECO:0000313" key="9">
    <source>
        <dbReference type="Proteomes" id="UP000887567"/>
    </source>
</evidence>
<dbReference type="GO" id="GO:1990573">
    <property type="term" value="P:potassium ion import across plasma membrane"/>
    <property type="evidence" value="ECO:0007669"/>
    <property type="project" value="TreeGrafter"/>
</dbReference>
<dbReference type="Pfam" id="PF00287">
    <property type="entry name" value="Na_K-ATPase"/>
    <property type="match status" value="1"/>
</dbReference>
<dbReference type="GO" id="GO:0006883">
    <property type="term" value="P:intracellular sodium ion homeostasis"/>
    <property type="evidence" value="ECO:0007669"/>
    <property type="project" value="TreeGrafter"/>
</dbReference>
<dbReference type="PANTHER" id="PTHR11523:SF28">
    <property type="entry name" value="NA_K-ATPASE BETA SUBUNIT ISOFORM 4-RELATED"/>
    <property type="match status" value="1"/>
</dbReference>
<reference evidence="8" key="1">
    <citation type="submission" date="2022-11" db="UniProtKB">
        <authorList>
            <consortium name="EnsemblMetazoa"/>
        </authorList>
    </citation>
    <scope>IDENTIFICATION</scope>
</reference>
<dbReference type="GO" id="GO:0030007">
    <property type="term" value="P:intracellular potassium ion homeostasis"/>
    <property type="evidence" value="ECO:0007669"/>
    <property type="project" value="TreeGrafter"/>
</dbReference>
<dbReference type="Gene3D" id="2.60.40.1660">
    <property type="entry name" value="Na, k-atpase alpha subunit"/>
    <property type="match status" value="1"/>
</dbReference>
<keyword evidence="5 7" id="KW-1133">Transmembrane helix</keyword>
<evidence type="ECO:0008006" key="10">
    <source>
        <dbReference type="Google" id="ProtNLM"/>
    </source>
</evidence>
<dbReference type="AlphaFoldDB" id="A0A913XFG6"/>
<dbReference type="GO" id="GO:0005890">
    <property type="term" value="C:sodium:potassium-exchanging ATPase complex"/>
    <property type="evidence" value="ECO:0007669"/>
    <property type="project" value="InterPro"/>
</dbReference>
<comment type="subcellular location">
    <subcellularLocation>
        <location evidence="1">Membrane</location>
        <topology evidence="1">Single-pass type II membrane protein</topology>
    </subcellularLocation>
</comment>
<dbReference type="EnsemblMetazoa" id="XM_021047966.1">
    <property type="protein sequence ID" value="XP_020903625.1"/>
    <property type="gene ID" value="LOC110242033"/>
</dbReference>
<evidence type="ECO:0000313" key="8">
    <source>
        <dbReference type="EnsemblMetazoa" id="XP_020903625.1"/>
    </source>
</evidence>
<evidence type="ECO:0000256" key="4">
    <source>
        <dbReference type="ARBA" id="ARBA00022968"/>
    </source>
</evidence>
<dbReference type="GO" id="GO:0036376">
    <property type="term" value="P:sodium ion export across plasma membrane"/>
    <property type="evidence" value="ECO:0007669"/>
    <property type="project" value="TreeGrafter"/>
</dbReference>
<evidence type="ECO:0000256" key="5">
    <source>
        <dbReference type="ARBA" id="ARBA00022989"/>
    </source>
</evidence>
<dbReference type="Proteomes" id="UP000887567">
    <property type="component" value="Unplaced"/>
</dbReference>
<keyword evidence="9" id="KW-1185">Reference proteome</keyword>
<protein>
    <recommendedName>
        <fullName evidence="10">Sodium/potassium-transporting ATPase subunit beta</fullName>
    </recommendedName>
</protein>
<dbReference type="InterPro" id="IPR038702">
    <property type="entry name" value="Na/K_ATPase_sub_beta_sf"/>
</dbReference>
<dbReference type="GeneID" id="110242033"/>
<comment type="similarity">
    <text evidence="2">Belongs to the X(+)/potassium ATPases subunit beta family.</text>
</comment>
<evidence type="ECO:0000256" key="3">
    <source>
        <dbReference type="ARBA" id="ARBA00022692"/>
    </source>
</evidence>
<evidence type="ECO:0000256" key="2">
    <source>
        <dbReference type="ARBA" id="ARBA00005876"/>
    </source>
</evidence>
<evidence type="ECO:0000256" key="7">
    <source>
        <dbReference type="SAM" id="Phobius"/>
    </source>
</evidence>